<name>A0A8J4UWK4_9MYCE</name>
<evidence type="ECO:0000256" key="4">
    <source>
        <dbReference type="ARBA" id="ARBA00022989"/>
    </source>
</evidence>
<accession>A0A8J4UWK4</accession>
<dbReference type="OrthoDB" id="29657at2759"/>
<dbReference type="PANTHER" id="PTHR21229">
    <property type="entry name" value="LUNG SEVEN TRANSMEMBRANE RECEPTOR"/>
    <property type="match status" value="1"/>
</dbReference>
<dbReference type="AlphaFoldDB" id="A0A8J4UWK4"/>
<feature type="transmembrane region" description="Helical" evidence="6">
    <location>
        <begin position="232"/>
        <end position="255"/>
    </location>
</feature>
<feature type="domain" description="GOST seven transmembrane" evidence="8">
    <location>
        <begin position="162"/>
        <end position="405"/>
    </location>
</feature>
<feature type="transmembrane region" description="Helical" evidence="6">
    <location>
        <begin position="194"/>
        <end position="212"/>
    </location>
</feature>
<gene>
    <name evidence="9" type="ORF">CYY_001089</name>
</gene>
<feature type="transmembrane region" description="Helical" evidence="6">
    <location>
        <begin position="299"/>
        <end position="320"/>
    </location>
</feature>
<evidence type="ECO:0000256" key="1">
    <source>
        <dbReference type="ARBA" id="ARBA00004141"/>
    </source>
</evidence>
<keyword evidence="3 7" id="KW-0732">Signal</keyword>
<proteinExistence type="predicted"/>
<dbReference type="GO" id="GO:0016020">
    <property type="term" value="C:membrane"/>
    <property type="evidence" value="ECO:0007669"/>
    <property type="project" value="UniProtKB-SubCell"/>
</dbReference>
<dbReference type="InterPro" id="IPR053937">
    <property type="entry name" value="GOST_TM"/>
</dbReference>
<feature type="chain" id="PRO_5035198976" description="GOST seven transmembrane domain-containing protein" evidence="7">
    <location>
        <begin position="25"/>
        <end position="433"/>
    </location>
</feature>
<evidence type="ECO:0000259" key="8">
    <source>
        <dbReference type="Pfam" id="PF06814"/>
    </source>
</evidence>
<dbReference type="Proteomes" id="UP000695562">
    <property type="component" value="Unassembled WGS sequence"/>
</dbReference>
<dbReference type="Pfam" id="PF06814">
    <property type="entry name" value="GOST_TM"/>
    <property type="match status" value="1"/>
</dbReference>
<evidence type="ECO:0000256" key="3">
    <source>
        <dbReference type="ARBA" id="ARBA00022729"/>
    </source>
</evidence>
<evidence type="ECO:0000256" key="5">
    <source>
        <dbReference type="ARBA" id="ARBA00023136"/>
    </source>
</evidence>
<feature type="transmembrane region" description="Helical" evidence="6">
    <location>
        <begin position="349"/>
        <end position="367"/>
    </location>
</feature>
<dbReference type="GO" id="GO:0005794">
    <property type="term" value="C:Golgi apparatus"/>
    <property type="evidence" value="ECO:0007669"/>
    <property type="project" value="TreeGrafter"/>
</dbReference>
<evidence type="ECO:0000256" key="7">
    <source>
        <dbReference type="SAM" id="SignalP"/>
    </source>
</evidence>
<feature type="signal peptide" evidence="7">
    <location>
        <begin position="1"/>
        <end position="24"/>
    </location>
</feature>
<dbReference type="InterPro" id="IPR009637">
    <property type="entry name" value="GPR107/GPR108-like"/>
</dbReference>
<feature type="transmembrane region" description="Helical" evidence="6">
    <location>
        <begin position="165"/>
        <end position="185"/>
    </location>
</feature>
<dbReference type="EMBL" id="AJWJ01000024">
    <property type="protein sequence ID" value="KAF2077626.1"/>
    <property type="molecule type" value="Genomic_DNA"/>
</dbReference>
<keyword evidence="10" id="KW-1185">Reference proteome</keyword>
<protein>
    <recommendedName>
        <fullName evidence="8">GOST seven transmembrane domain-containing protein</fullName>
    </recommendedName>
</protein>
<feature type="transmembrane region" description="Helical" evidence="6">
    <location>
        <begin position="373"/>
        <end position="393"/>
    </location>
</feature>
<reference evidence="9" key="1">
    <citation type="submission" date="2020-01" db="EMBL/GenBank/DDBJ databases">
        <title>Development of genomics and gene disruption for Polysphondylium violaceum indicates a role for the polyketide synthase stlB in stalk morphogenesis.</title>
        <authorList>
            <person name="Narita B."/>
            <person name="Kawabe Y."/>
            <person name="Kin K."/>
            <person name="Saito T."/>
            <person name="Gibbs R."/>
            <person name="Kuspa A."/>
            <person name="Muzny D."/>
            <person name="Queller D."/>
            <person name="Richards S."/>
            <person name="Strassman J."/>
            <person name="Sucgang R."/>
            <person name="Worley K."/>
            <person name="Schaap P."/>
        </authorList>
    </citation>
    <scope>NUCLEOTIDE SEQUENCE</scope>
    <source>
        <strain evidence="9">QSvi11</strain>
    </source>
</reference>
<dbReference type="PANTHER" id="PTHR21229:SF2">
    <property type="entry name" value="RE59932P"/>
    <property type="match status" value="1"/>
</dbReference>
<keyword evidence="4 6" id="KW-1133">Transmembrane helix</keyword>
<evidence type="ECO:0000256" key="2">
    <source>
        <dbReference type="ARBA" id="ARBA00022692"/>
    </source>
</evidence>
<evidence type="ECO:0000256" key="6">
    <source>
        <dbReference type="SAM" id="Phobius"/>
    </source>
</evidence>
<comment type="subcellular location">
    <subcellularLocation>
        <location evidence="1">Membrane</location>
        <topology evidence="1">Multi-pass membrane protein</topology>
    </subcellularLocation>
</comment>
<evidence type="ECO:0000313" key="9">
    <source>
        <dbReference type="EMBL" id="KAF2077626.1"/>
    </source>
</evidence>
<keyword evidence="2 6" id="KW-0812">Transmembrane</keyword>
<feature type="transmembrane region" description="Helical" evidence="6">
    <location>
        <begin position="267"/>
        <end position="287"/>
    </location>
</feature>
<evidence type="ECO:0000313" key="10">
    <source>
        <dbReference type="Proteomes" id="UP000695562"/>
    </source>
</evidence>
<dbReference type="PROSITE" id="PS51257">
    <property type="entry name" value="PROKAR_LIPOPROTEIN"/>
    <property type="match status" value="1"/>
</dbReference>
<comment type="caution">
    <text evidence="9">The sequence shown here is derived from an EMBL/GenBank/DDBJ whole genome shotgun (WGS) entry which is preliminary data.</text>
</comment>
<organism evidence="9 10">
    <name type="scientific">Polysphondylium violaceum</name>
    <dbReference type="NCBI Taxonomy" id="133409"/>
    <lineage>
        <taxon>Eukaryota</taxon>
        <taxon>Amoebozoa</taxon>
        <taxon>Evosea</taxon>
        <taxon>Eumycetozoa</taxon>
        <taxon>Dictyostelia</taxon>
        <taxon>Dictyosteliales</taxon>
        <taxon>Dictyosteliaceae</taxon>
        <taxon>Polysphondylium</taxon>
    </lineage>
</organism>
<keyword evidence="5 6" id="KW-0472">Membrane</keyword>
<sequence length="433" mass="49739">MNRNSIILVLFVLTTLACSNLVLGFKHRLVIEKDNRDNFLIESFGFGEGGVFKLNVTNWKINGNPINQDTVGVKAGFFTKKTLYAQEIPVMNCSVIENAIPLSSTGAAYDFEIDNDVYPEGLYSLYYYNCGPPAITSFEMVLEEYNIINGQISYLPLGSTNLPSLYGTFSAIFLALLLFWVFVFLRGEEKRTNIIHHLCSAYLLIHSIELFFEAFDYHFIKTTGSANGWNVAYYIFAIIQGTFFIILFALIGTGWKFVKPFLNDNDKIIFMIIIPLQVLDNIALVMIDEKSPGSIGWVSWYHLFIIVDFICCLSILYLIYRSINHLRQAVDVNDKVNQNVQKLNLFRKYYLIVFSYVYFTRIIVALFRNTLQYTSVWISDVIFLVATLIFYAVTGYCFRPSLDNPYFNLPQDDDMEEGTNSVEMVNRVEHDDD</sequence>